<dbReference type="RefSeq" id="WP_053221761.1">
    <property type="nucleotide sequence ID" value="NZ_JSVA01000001.1"/>
</dbReference>
<sequence length="342" mass="38144">MKRFLPLILCLISLLGSEKAQAQDPQFSQFYASPIYLNPALVGSTDRGRVGINYRNQWPSLAHSFTTISAYADFFSKAIESGVGIIVNQHKESFLDYQSNEIGGAYSYKLRISDALVMRSGIQLSYFNKDLNFEKLVFGNQIDIDNGQVIGPSGETFDRGEKVDFLSASAGGLFYTNALWIGAAVHHINEPNQSFLGEESRLARKFSLHAGYKLNLGDGRRLRTISYDFQERSVTFAVNYKKQAGFNQLDAGMQFYFQPLVIGGWYRGIPVQTVDKVVKNESIIALLGLEITPDMSIGYSYDFTVSSLAGSTGGAHEFSLTLNFGQIVKRTRRDTILPCFKY</sequence>
<evidence type="ECO:0000313" key="3">
    <source>
        <dbReference type="Proteomes" id="UP000036908"/>
    </source>
</evidence>
<evidence type="ECO:0000313" key="2">
    <source>
        <dbReference type="EMBL" id="KOF04608.1"/>
    </source>
</evidence>
<accession>A0A0L8AQ87</accession>
<dbReference type="AlphaFoldDB" id="A0A0L8AQ87"/>
<gene>
    <name evidence="2" type="ORF">OB69_00680</name>
</gene>
<evidence type="ECO:0008006" key="4">
    <source>
        <dbReference type="Google" id="ProtNLM"/>
    </source>
</evidence>
<dbReference type="EMBL" id="JSVA01000001">
    <property type="protein sequence ID" value="KOF04608.1"/>
    <property type="molecule type" value="Genomic_DNA"/>
</dbReference>
<dbReference type="OrthoDB" id="1186563at2"/>
<dbReference type="Pfam" id="PF11751">
    <property type="entry name" value="PorP_SprF"/>
    <property type="match status" value="1"/>
</dbReference>
<feature type="chain" id="PRO_5005580659" description="Type IX secretion system membrane protein PorP/SprF" evidence="1">
    <location>
        <begin position="23"/>
        <end position="342"/>
    </location>
</feature>
<reference evidence="3" key="1">
    <citation type="submission" date="2014-11" db="EMBL/GenBank/DDBJ databases">
        <title>Genome sequencing of Roseivirga sp. D-25.</title>
        <authorList>
            <person name="Selvaratnam C."/>
            <person name="Thevarajoo S."/>
            <person name="Goh K.M."/>
            <person name="Eee R."/>
            <person name="Chan K.-G."/>
            <person name="Chong C.S."/>
        </authorList>
    </citation>
    <scope>NUCLEOTIDE SEQUENCE [LARGE SCALE GENOMIC DNA]</scope>
    <source>
        <strain evidence="3">D-25</strain>
    </source>
</reference>
<protein>
    <recommendedName>
        <fullName evidence="4">Type IX secretion system membrane protein PorP/SprF</fullName>
    </recommendedName>
</protein>
<feature type="signal peptide" evidence="1">
    <location>
        <begin position="1"/>
        <end position="22"/>
    </location>
</feature>
<evidence type="ECO:0000256" key="1">
    <source>
        <dbReference type="SAM" id="SignalP"/>
    </source>
</evidence>
<name>A0A0L8AQ87_9BACT</name>
<dbReference type="Proteomes" id="UP000036908">
    <property type="component" value="Unassembled WGS sequence"/>
</dbReference>
<dbReference type="PATRIC" id="fig|1566026.4.peg.142"/>
<proteinExistence type="predicted"/>
<organism evidence="2 3">
    <name type="scientific">Roseivirga seohaensis subsp. aquiponti</name>
    <dbReference type="NCBI Taxonomy" id="1566026"/>
    <lineage>
        <taxon>Bacteria</taxon>
        <taxon>Pseudomonadati</taxon>
        <taxon>Bacteroidota</taxon>
        <taxon>Cytophagia</taxon>
        <taxon>Cytophagales</taxon>
        <taxon>Roseivirgaceae</taxon>
        <taxon>Roseivirga</taxon>
    </lineage>
</organism>
<keyword evidence="1" id="KW-0732">Signal</keyword>
<keyword evidence="3" id="KW-1185">Reference proteome</keyword>
<dbReference type="NCBIfam" id="TIGR03519">
    <property type="entry name" value="T9SS_PorP_fam"/>
    <property type="match status" value="1"/>
</dbReference>
<comment type="caution">
    <text evidence="2">The sequence shown here is derived from an EMBL/GenBank/DDBJ whole genome shotgun (WGS) entry which is preliminary data.</text>
</comment>
<dbReference type="InterPro" id="IPR019861">
    <property type="entry name" value="PorP/SprF_Bacteroidetes"/>
</dbReference>